<protein>
    <submittedName>
        <fullName evidence="3">PPOX class F420-dependent oxidoreductase</fullName>
    </submittedName>
</protein>
<dbReference type="AlphaFoldDB" id="A0A7I7Y9I5"/>
<dbReference type="SUPFAM" id="SSF50475">
    <property type="entry name" value="FMN-binding split barrel"/>
    <property type="match status" value="1"/>
</dbReference>
<evidence type="ECO:0000313" key="4">
    <source>
        <dbReference type="Proteomes" id="UP000467385"/>
    </source>
</evidence>
<dbReference type="EMBL" id="AP022613">
    <property type="protein sequence ID" value="BBZ37702.1"/>
    <property type="molecule type" value="Genomic_DNA"/>
</dbReference>
<dbReference type="InterPro" id="IPR019966">
    <property type="entry name" value="F420-dep_enz_PPOX_Rv3369"/>
</dbReference>
<dbReference type="PANTHER" id="PTHR35176">
    <property type="entry name" value="HEME OXYGENASE HI_0854-RELATED"/>
    <property type="match status" value="1"/>
</dbReference>
<dbReference type="InterPro" id="IPR011576">
    <property type="entry name" value="Pyridox_Oxase_N"/>
</dbReference>
<dbReference type="GO" id="GO:0016627">
    <property type="term" value="F:oxidoreductase activity, acting on the CH-CH group of donors"/>
    <property type="evidence" value="ECO:0007669"/>
    <property type="project" value="TreeGrafter"/>
</dbReference>
<dbReference type="Proteomes" id="UP000467385">
    <property type="component" value="Chromosome"/>
</dbReference>
<dbReference type="OrthoDB" id="157302at2"/>
<keyword evidence="1" id="KW-0560">Oxidoreductase</keyword>
<dbReference type="InterPro" id="IPR052019">
    <property type="entry name" value="F420H2_bilvrd_red/Heme_oxyg"/>
</dbReference>
<dbReference type="InterPro" id="IPR012349">
    <property type="entry name" value="Split_barrel_FMN-bd"/>
</dbReference>
<sequence length="144" mass="15722">MCGGYRYVMSVELTQEVSDRLTADHCGWLTTVAKSGQPVPRLVWFYFDGADLFVYSMPQAAKVAHIKEHPQVSLNLDSDGDGGGVIVIGGTATIDATGVDGRDDGPYWAKYRADAEREGLTEMMGDFTTRLKITPTKVWTTPTA</sequence>
<accession>A0A7I7Y9I5</accession>
<organism evidence="3 4">
    <name type="scientific">Mycobacterium conspicuum</name>
    <dbReference type="NCBI Taxonomy" id="44010"/>
    <lineage>
        <taxon>Bacteria</taxon>
        <taxon>Bacillati</taxon>
        <taxon>Actinomycetota</taxon>
        <taxon>Actinomycetes</taxon>
        <taxon>Mycobacteriales</taxon>
        <taxon>Mycobacteriaceae</taxon>
        <taxon>Mycobacterium</taxon>
    </lineage>
</organism>
<dbReference type="Pfam" id="PF01243">
    <property type="entry name" value="PNPOx_N"/>
    <property type="match status" value="1"/>
</dbReference>
<keyword evidence="4" id="KW-1185">Reference proteome</keyword>
<evidence type="ECO:0000259" key="2">
    <source>
        <dbReference type="Pfam" id="PF01243"/>
    </source>
</evidence>
<dbReference type="Gene3D" id="2.30.110.10">
    <property type="entry name" value="Electron Transport, Fmn-binding Protein, Chain A"/>
    <property type="match status" value="1"/>
</dbReference>
<dbReference type="NCBIfam" id="TIGR03667">
    <property type="entry name" value="Rv3369"/>
    <property type="match status" value="1"/>
</dbReference>
<reference evidence="3 4" key="1">
    <citation type="journal article" date="2019" name="Emerg. Microbes Infect.">
        <title>Comprehensive subspecies identification of 175 nontuberculous mycobacteria species based on 7547 genomic profiles.</title>
        <authorList>
            <person name="Matsumoto Y."/>
            <person name="Kinjo T."/>
            <person name="Motooka D."/>
            <person name="Nabeya D."/>
            <person name="Jung N."/>
            <person name="Uechi K."/>
            <person name="Horii T."/>
            <person name="Iida T."/>
            <person name="Fujita J."/>
            <person name="Nakamura S."/>
        </authorList>
    </citation>
    <scope>NUCLEOTIDE SEQUENCE [LARGE SCALE GENOMIC DNA]</scope>
    <source>
        <strain evidence="3 4">JCM 14738</strain>
    </source>
</reference>
<feature type="domain" description="Pyridoxamine 5'-phosphate oxidase N-terminal" evidence="2">
    <location>
        <begin position="13"/>
        <end position="140"/>
    </location>
</feature>
<name>A0A7I7Y9I5_9MYCO</name>
<dbReference type="GO" id="GO:0070967">
    <property type="term" value="F:coenzyme F420 binding"/>
    <property type="evidence" value="ECO:0007669"/>
    <property type="project" value="TreeGrafter"/>
</dbReference>
<evidence type="ECO:0000313" key="3">
    <source>
        <dbReference type="EMBL" id="BBZ37702.1"/>
    </source>
</evidence>
<evidence type="ECO:0000256" key="1">
    <source>
        <dbReference type="ARBA" id="ARBA00023002"/>
    </source>
</evidence>
<gene>
    <name evidence="3" type="ORF">MCNS_07650</name>
</gene>
<proteinExistence type="predicted"/>
<dbReference type="PANTHER" id="PTHR35176:SF6">
    <property type="entry name" value="HEME OXYGENASE HI_0854-RELATED"/>
    <property type="match status" value="1"/>
</dbReference>
<dbReference type="GO" id="GO:0005829">
    <property type="term" value="C:cytosol"/>
    <property type="evidence" value="ECO:0007669"/>
    <property type="project" value="TreeGrafter"/>
</dbReference>